<comment type="subcellular location">
    <subcellularLocation>
        <location evidence="1">Cell membrane</location>
        <topology evidence="1">Multi-pass membrane protein</topology>
    </subcellularLocation>
</comment>
<evidence type="ECO:0000256" key="4">
    <source>
        <dbReference type="ARBA" id="ARBA00022989"/>
    </source>
</evidence>
<accession>A0A242N5P9</accession>
<feature type="transmembrane region" description="Helical" evidence="6">
    <location>
        <begin position="235"/>
        <end position="258"/>
    </location>
</feature>
<reference evidence="7 8" key="1">
    <citation type="submission" date="2017-03" db="EMBL/GenBank/DDBJ databases">
        <title>Genome analysis of strain PAMC 26577.</title>
        <authorList>
            <person name="Oh H.-M."/>
            <person name="Yang J.-A."/>
        </authorList>
    </citation>
    <scope>NUCLEOTIDE SEQUENCE [LARGE SCALE GENOMIC DNA]</scope>
    <source>
        <strain evidence="7 8">PAMC 26577</strain>
    </source>
</reference>
<name>A0A242N5P9_CABSO</name>
<keyword evidence="4 6" id="KW-1133">Transmembrane helix</keyword>
<dbReference type="Proteomes" id="UP000195221">
    <property type="component" value="Unassembled WGS sequence"/>
</dbReference>
<organism evidence="7 8">
    <name type="scientific">Caballeronia sordidicola</name>
    <name type="common">Burkholderia sordidicola</name>
    <dbReference type="NCBI Taxonomy" id="196367"/>
    <lineage>
        <taxon>Bacteria</taxon>
        <taxon>Pseudomonadati</taxon>
        <taxon>Pseudomonadota</taxon>
        <taxon>Betaproteobacteria</taxon>
        <taxon>Burkholderiales</taxon>
        <taxon>Burkholderiaceae</taxon>
        <taxon>Caballeronia</taxon>
    </lineage>
</organism>
<sequence>MKTVIQSRRSLLILLVVLVLVGGQLVVPGFTNASQFGNQLKIATFLGLFGISQTIVMMAGGQGLDLSVGASATLGGIVGAALINQGPAGMVLALSAAALCGAIIGLLNGVGITLFKVPPLVMTLAMGSLVDGGLIVWSSIVHVNTAASPALIGLAGHSVARLPVIAILWFVAAAVVWWFVDRTAWGRRLMATGANPTAAFLTGTRVRLVRVLAYLFSAMIAAMTGLLLVGYVGQAFLGLGTGYVLTSVVVAVIGGVSLGGGRGDYVAVAIAALFLTVLTSLLTALQIGEAGRQCIFGATLLVFLAINGWSVTGRFPIRRVRAIDTAPTS</sequence>
<evidence type="ECO:0000256" key="5">
    <source>
        <dbReference type="ARBA" id="ARBA00023136"/>
    </source>
</evidence>
<feature type="transmembrane region" description="Helical" evidence="6">
    <location>
        <begin position="43"/>
        <end position="59"/>
    </location>
</feature>
<keyword evidence="2" id="KW-1003">Cell membrane</keyword>
<feature type="transmembrane region" description="Helical" evidence="6">
    <location>
        <begin position="160"/>
        <end position="180"/>
    </location>
</feature>
<evidence type="ECO:0000313" key="7">
    <source>
        <dbReference type="EMBL" id="OTP79009.1"/>
    </source>
</evidence>
<dbReference type="GO" id="GO:0005886">
    <property type="term" value="C:plasma membrane"/>
    <property type="evidence" value="ECO:0007669"/>
    <property type="project" value="UniProtKB-SubCell"/>
</dbReference>
<evidence type="ECO:0000256" key="3">
    <source>
        <dbReference type="ARBA" id="ARBA00022692"/>
    </source>
</evidence>
<feature type="transmembrane region" description="Helical" evidence="6">
    <location>
        <begin position="66"/>
        <end position="83"/>
    </location>
</feature>
<evidence type="ECO:0000256" key="6">
    <source>
        <dbReference type="SAM" id="Phobius"/>
    </source>
</evidence>
<dbReference type="InterPro" id="IPR001851">
    <property type="entry name" value="ABC_transp_permease"/>
</dbReference>
<evidence type="ECO:0000256" key="2">
    <source>
        <dbReference type="ARBA" id="ARBA00022475"/>
    </source>
</evidence>
<dbReference type="PANTHER" id="PTHR32196:SF72">
    <property type="entry name" value="RIBOSE IMPORT PERMEASE PROTEIN RBSC"/>
    <property type="match status" value="1"/>
</dbReference>
<dbReference type="Pfam" id="PF02653">
    <property type="entry name" value="BPD_transp_2"/>
    <property type="match status" value="1"/>
</dbReference>
<evidence type="ECO:0000256" key="1">
    <source>
        <dbReference type="ARBA" id="ARBA00004651"/>
    </source>
</evidence>
<keyword evidence="3 6" id="KW-0812">Transmembrane</keyword>
<keyword evidence="5 6" id="KW-0472">Membrane</keyword>
<dbReference type="GO" id="GO:0022857">
    <property type="term" value="F:transmembrane transporter activity"/>
    <property type="evidence" value="ECO:0007669"/>
    <property type="project" value="InterPro"/>
</dbReference>
<protein>
    <submittedName>
        <fullName evidence="7">Ribose ABC transport system, permease protein RbsC</fullName>
    </submittedName>
</protein>
<dbReference type="PANTHER" id="PTHR32196">
    <property type="entry name" value="ABC TRANSPORTER PERMEASE PROTEIN YPHD-RELATED-RELATED"/>
    <property type="match status" value="1"/>
</dbReference>
<dbReference type="EMBL" id="NBTZ01000018">
    <property type="protein sequence ID" value="OTP79009.1"/>
    <property type="molecule type" value="Genomic_DNA"/>
</dbReference>
<comment type="caution">
    <text evidence="7">The sequence shown here is derived from an EMBL/GenBank/DDBJ whole genome shotgun (WGS) entry which is preliminary data.</text>
</comment>
<dbReference type="RefSeq" id="WP_075359438.1">
    <property type="nucleotide sequence ID" value="NZ_MSRG01000071.1"/>
</dbReference>
<dbReference type="AlphaFoldDB" id="A0A242N5P9"/>
<feature type="transmembrane region" description="Helical" evidence="6">
    <location>
        <begin position="290"/>
        <end position="311"/>
    </location>
</feature>
<proteinExistence type="predicted"/>
<gene>
    <name evidence="7" type="ORF">PAMC26577_02660</name>
</gene>
<dbReference type="CDD" id="cd06579">
    <property type="entry name" value="TM_PBP1_transp_AraH_like"/>
    <property type="match status" value="1"/>
</dbReference>
<evidence type="ECO:0000313" key="8">
    <source>
        <dbReference type="Proteomes" id="UP000195221"/>
    </source>
</evidence>
<feature type="transmembrane region" description="Helical" evidence="6">
    <location>
        <begin position="265"/>
        <end position="284"/>
    </location>
</feature>
<feature type="transmembrane region" description="Helical" evidence="6">
    <location>
        <begin position="120"/>
        <end position="140"/>
    </location>
</feature>
<feature type="transmembrane region" description="Helical" evidence="6">
    <location>
        <begin position="211"/>
        <end position="229"/>
    </location>
</feature>
<feature type="transmembrane region" description="Helical" evidence="6">
    <location>
        <begin position="89"/>
        <end position="108"/>
    </location>
</feature>